<feature type="signal peptide" evidence="1">
    <location>
        <begin position="1"/>
        <end position="27"/>
    </location>
</feature>
<dbReference type="Proteomes" id="UP000092445">
    <property type="component" value="Unassembled WGS sequence"/>
</dbReference>
<sequence length="213" mass="23861">MLKFVYVLMSAAALSVFAIANVELAYANVLPGDSKNFTLKALNNSVESSFASITNGSDNVENNNRTTFSSSPLSTVMEEIWTKQAQLNTSAKDKLQAVRIAVTQLCDEFMLFAGRNAYMTAKVKLMKRYLNETDTIKHAAANNFLHLQHFVQLVDDLLSANDDEHAMENMLIKSLIEKYKLIKLQTDVQIDVLQAVKVWQNDVHKQLVEVSSV</sequence>
<dbReference type="AlphaFoldDB" id="A0A1A9ZQQ3"/>
<evidence type="ECO:0000313" key="3">
    <source>
        <dbReference type="Proteomes" id="UP000092445"/>
    </source>
</evidence>
<reference evidence="3" key="1">
    <citation type="submission" date="2014-03" db="EMBL/GenBank/DDBJ databases">
        <authorList>
            <person name="Aksoy S."/>
            <person name="Warren W."/>
            <person name="Wilson R.K."/>
        </authorList>
    </citation>
    <scope>NUCLEOTIDE SEQUENCE [LARGE SCALE GENOMIC DNA]</scope>
    <source>
        <strain evidence="3">IAEA</strain>
    </source>
</reference>
<proteinExistence type="predicted"/>
<keyword evidence="1" id="KW-0732">Signal</keyword>
<reference evidence="2" key="2">
    <citation type="submission" date="2020-05" db="UniProtKB">
        <authorList>
            <consortium name="EnsemblMetazoa"/>
        </authorList>
    </citation>
    <scope>IDENTIFICATION</scope>
    <source>
        <strain evidence="2">IAEA</strain>
    </source>
</reference>
<evidence type="ECO:0000313" key="2">
    <source>
        <dbReference type="EnsemblMetazoa" id="GPAI022104-PA"/>
    </source>
</evidence>
<accession>A0A1A9ZQQ3</accession>
<protein>
    <submittedName>
        <fullName evidence="2">Uncharacterized protein</fullName>
    </submittedName>
</protein>
<dbReference type="VEuPathDB" id="VectorBase:GPAI022104"/>
<organism evidence="2 3">
    <name type="scientific">Glossina pallidipes</name>
    <name type="common">Tsetse fly</name>
    <dbReference type="NCBI Taxonomy" id="7398"/>
    <lineage>
        <taxon>Eukaryota</taxon>
        <taxon>Metazoa</taxon>
        <taxon>Ecdysozoa</taxon>
        <taxon>Arthropoda</taxon>
        <taxon>Hexapoda</taxon>
        <taxon>Insecta</taxon>
        <taxon>Pterygota</taxon>
        <taxon>Neoptera</taxon>
        <taxon>Endopterygota</taxon>
        <taxon>Diptera</taxon>
        <taxon>Brachycera</taxon>
        <taxon>Muscomorpha</taxon>
        <taxon>Hippoboscoidea</taxon>
        <taxon>Glossinidae</taxon>
        <taxon>Glossina</taxon>
    </lineage>
</organism>
<evidence type="ECO:0000256" key="1">
    <source>
        <dbReference type="SAM" id="SignalP"/>
    </source>
</evidence>
<dbReference type="EnsemblMetazoa" id="GPAI022104-RA">
    <property type="protein sequence ID" value="GPAI022104-PA"/>
    <property type="gene ID" value="GPAI022104"/>
</dbReference>
<name>A0A1A9ZQQ3_GLOPL</name>
<feature type="chain" id="PRO_5008403140" evidence="1">
    <location>
        <begin position="28"/>
        <end position="213"/>
    </location>
</feature>
<keyword evidence="3" id="KW-1185">Reference proteome</keyword>